<dbReference type="PRINTS" id="PR00252">
    <property type="entry name" value="NRIONCHANNEL"/>
</dbReference>
<dbReference type="InterPro" id="IPR006029">
    <property type="entry name" value="Neurotrans-gated_channel_TM"/>
</dbReference>
<evidence type="ECO:0000256" key="7">
    <source>
        <dbReference type="ARBA" id="ARBA00023136"/>
    </source>
</evidence>
<accession>H3C3Y4</accession>
<dbReference type="PROSITE" id="PS00236">
    <property type="entry name" value="NEUROTR_ION_CHANNEL"/>
    <property type="match status" value="1"/>
</dbReference>
<keyword evidence="6 14" id="KW-0406">Ion transport</keyword>
<evidence type="ECO:0000256" key="11">
    <source>
        <dbReference type="ARBA" id="ARBA00023286"/>
    </source>
</evidence>
<feature type="domain" description="Neurotransmitter-gated ion-channel ligand-binding" evidence="16">
    <location>
        <begin position="25"/>
        <end position="228"/>
    </location>
</feature>
<name>H3C3Y4_TETNG</name>
<reference evidence="18" key="3">
    <citation type="submission" date="2025-09" db="UniProtKB">
        <authorList>
            <consortium name="Ensembl"/>
        </authorList>
    </citation>
    <scope>IDENTIFICATION</scope>
</reference>
<feature type="transmembrane region" description="Helical" evidence="14">
    <location>
        <begin position="260"/>
        <end position="283"/>
    </location>
</feature>
<dbReference type="AlphaFoldDB" id="H3C3Y4"/>
<sequence length="465" mass="51738">FSANGGSAALLSSACAGSLQGPNQRRLLHNLLRDYDKLDRPVTNDSQSLPVELHLSLMQIIDLDEKNQILTTNVFLQMTWNDYYLAWEASEYAGVDTMRLPSHLVWKPDILLYNSADGRFDATYQPNVVVRSSGDCLYVPPMILKSTCRIDVRWFPFDVQKCELKFGSWSYGRSALDLQVTEADISSYTPSGEWDLIAVNGRVNQKQYQCCEETYPDVTFTVVMRRRTLYYRINLLLPCVLISTLALLVFVLPADSGEKISLDVLCSAAATTVFMLLVAEIMPPTSDSVPIIGKYFATIMVIVGLSVIATVLVLQYHHHDPHGEKMPKWVTILLLSKTRVFLLDWCASFLHMKRPGEDPVLLTCPSDHPCSSLTNMELSVSSPDQPTNGTVKSSEAAGAPSSTAGELDKLDKLLDQVRFIAKHFQKQNVDVAVCSDWKFAALVIDRLCLVAFSVLTILCTVGILV</sequence>
<evidence type="ECO:0000256" key="6">
    <source>
        <dbReference type="ARBA" id="ARBA00023065"/>
    </source>
</evidence>
<feature type="domain" description="Neurotransmitter-gated ion-channel transmembrane" evidence="17">
    <location>
        <begin position="235"/>
        <end position="463"/>
    </location>
</feature>
<keyword evidence="19" id="KW-1185">Reference proteome</keyword>
<dbReference type="FunFam" id="1.20.58.390:FF:000043">
    <property type="entry name" value="AcetylCholine Receptor"/>
    <property type="match status" value="1"/>
</dbReference>
<dbReference type="Pfam" id="PF02931">
    <property type="entry name" value="Neur_chan_LBD"/>
    <property type="match status" value="1"/>
</dbReference>
<dbReference type="InterPro" id="IPR038050">
    <property type="entry name" value="Neuro_actylchol_rec"/>
</dbReference>
<dbReference type="Gene3D" id="1.20.58.390">
    <property type="entry name" value="Neurotransmitter-gated ion-channel transmembrane domain"/>
    <property type="match status" value="2"/>
</dbReference>
<comment type="similarity">
    <text evidence="14">Belongs to the ligand-gated ion channel (TC 1.A.9) family.</text>
</comment>
<dbReference type="SUPFAM" id="SSF90112">
    <property type="entry name" value="Neurotransmitter-gated ion-channel transmembrane pore"/>
    <property type="match status" value="1"/>
</dbReference>
<dbReference type="Proteomes" id="UP000007303">
    <property type="component" value="Unassembled WGS sequence"/>
</dbReference>
<dbReference type="CDD" id="cd19051">
    <property type="entry name" value="LGIC_TM_cation"/>
    <property type="match status" value="1"/>
</dbReference>
<reference evidence="19" key="1">
    <citation type="journal article" date="2004" name="Nature">
        <title>Genome duplication in the teleost fish Tetraodon nigroviridis reveals the early vertebrate proto-karyotype.</title>
        <authorList>
            <person name="Jaillon O."/>
            <person name="Aury J.-M."/>
            <person name="Brunet F."/>
            <person name="Petit J.-L."/>
            <person name="Stange-Thomann N."/>
            <person name="Mauceli E."/>
            <person name="Bouneau L."/>
            <person name="Fischer C."/>
            <person name="Ozouf-Costaz C."/>
            <person name="Bernot A."/>
            <person name="Nicaud S."/>
            <person name="Jaffe D."/>
            <person name="Fisher S."/>
            <person name="Lutfalla G."/>
            <person name="Dossat C."/>
            <person name="Segurens B."/>
            <person name="Dasilva C."/>
            <person name="Salanoubat M."/>
            <person name="Levy M."/>
            <person name="Boudet N."/>
            <person name="Castellano S."/>
            <person name="Anthouard V."/>
            <person name="Jubin C."/>
            <person name="Castelli V."/>
            <person name="Katinka M."/>
            <person name="Vacherie B."/>
            <person name="Biemont C."/>
            <person name="Skalli Z."/>
            <person name="Cattolico L."/>
            <person name="Poulain J."/>
            <person name="De Berardinis V."/>
            <person name="Cruaud C."/>
            <person name="Duprat S."/>
            <person name="Brottier P."/>
            <person name="Coutanceau J.-P."/>
            <person name="Gouzy J."/>
            <person name="Parra G."/>
            <person name="Lardier G."/>
            <person name="Chapple C."/>
            <person name="McKernan K.J."/>
            <person name="McEwan P."/>
            <person name="Bosak S."/>
            <person name="Kellis M."/>
            <person name="Volff J.-N."/>
            <person name="Guigo R."/>
            <person name="Zody M.C."/>
            <person name="Mesirov J."/>
            <person name="Lindblad-Toh K."/>
            <person name="Birren B."/>
            <person name="Nusbaum C."/>
            <person name="Kahn D."/>
            <person name="Robinson-Rechavi M."/>
            <person name="Laudet V."/>
            <person name="Schachter V."/>
            <person name="Quetier F."/>
            <person name="Saurin W."/>
            <person name="Scarpelli C."/>
            <person name="Wincker P."/>
            <person name="Lander E.S."/>
            <person name="Weissenbach J."/>
            <person name="Roest Crollius H."/>
        </authorList>
    </citation>
    <scope>NUCLEOTIDE SEQUENCE [LARGE SCALE GENOMIC DNA]</scope>
</reference>
<keyword evidence="7 14" id="KW-0472">Membrane</keyword>
<dbReference type="InParanoid" id="H3C3Y4"/>
<evidence type="ECO:0000256" key="5">
    <source>
        <dbReference type="ARBA" id="ARBA00023018"/>
    </source>
</evidence>
<dbReference type="InterPro" id="IPR036734">
    <property type="entry name" value="Neur_chan_lig-bd_sf"/>
</dbReference>
<dbReference type="GO" id="GO:0004888">
    <property type="term" value="F:transmembrane signaling receptor activity"/>
    <property type="evidence" value="ECO:0007669"/>
    <property type="project" value="InterPro"/>
</dbReference>
<proteinExistence type="inferred from homology"/>
<dbReference type="PRINTS" id="PR00254">
    <property type="entry name" value="NICOTINICR"/>
</dbReference>
<feature type="transmembrane region" description="Helical" evidence="14">
    <location>
        <begin position="295"/>
        <end position="317"/>
    </location>
</feature>
<evidence type="ECO:0000256" key="8">
    <source>
        <dbReference type="ARBA" id="ARBA00023157"/>
    </source>
</evidence>
<evidence type="ECO:0000259" key="17">
    <source>
        <dbReference type="Pfam" id="PF02932"/>
    </source>
</evidence>
<dbReference type="SUPFAM" id="SSF63712">
    <property type="entry name" value="Nicotinic receptor ligand binding domain-like"/>
    <property type="match status" value="1"/>
</dbReference>
<dbReference type="GO" id="GO:0022848">
    <property type="term" value="F:acetylcholine-gated monoatomic cation-selective channel activity"/>
    <property type="evidence" value="ECO:0007669"/>
    <property type="project" value="InterPro"/>
</dbReference>
<keyword evidence="12 14" id="KW-0407">Ion channel</keyword>
<keyword evidence="10" id="KW-0325">Glycoprotein</keyword>
<evidence type="ECO:0000313" key="19">
    <source>
        <dbReference type="Proteomes" id="UP000007303"/>
    </source>
</evidence>
<evidence type="ECO:0000313" key="18">
    <source>
        <dbReference type="Ensembl" id="ENSTNIP00000002953.1"/>
    </source>
</evidence>
<evidence type="ECO:0000256" key="1">
    <source>
        <dbReference type="ARBA" id="ARBA00022448"/>
    </source>
</evidence>
<evidence type="ECO:0000256" key="10">
    <source>
        <dbReference type="ARBA" id="ARBA00023180"/>
    </source>
</evidence>
<keyword evidence="5" id="KW-0770">Synapse</keyword>
<evidence type="ECO:0000256" key="14">
    <source>
        <dbReference type="RuleBase" id="RU000687"/>
    </source>
</evidence>
<dbReference type="GeneTree" id="ENSGT00940000154617"/>
<organism evidence="18 19">
    <name type="scientific">Tetraodon nigroviridis</name>
    <name type="common">Spotted green pufferfish</name>
    <name type="synonym">Chelonodon nigroviridis</name>
    <dbReference type="NCBI Taxonomy" id="99883"/>
    <lineage>
        <taxon>Eukaryota</taxon>
        <taxon>Metazoa</taxon>
        <taxon>Chordata</taxon>
        <taxon>Craniata</taxon>
        <taxon>Vertebrata</taxon>
        <taxon>Euteleostomi</taxon>
        <taxon>Actinopterygii</taxon>
        <taxon>Neopterygii</taxon>
        <taxon>Teleostei</taxon>
        <taxon>Neoteleostei</taxon>
        <taxon>Acanthomorphata</taxon>
        <taxon>Eupercaria</taxon>
        <taxon>Tetraodontiformes</taxon>
        <taxon>Tetradontoidea</taxon>
        <taxon>Tetraodontidae</taxon>
        <taxon>Tetraodon</taxon>
    </lineage>
</organism>
<dbReference type="PANTHER" id="PTHR18945">
    <property type="entry name" value="NEUROTRANSMITTER GATED ION CHANNEL"/>
    <property type="match status" value="1"/>
</dbReference>
<dbReference type="NCBIfam" id="TIGR00860">
    <property type="entry name" value="LIC"/>
    <property type="match status" value="1"/>
</dbReference>
<keyword evidence="11" id="KW-1071">Ligand-gated ion channel</keyword>
<evidence type="ECO:0000256" key="9">
    <source>
        <dbReference type="ARBA" id="ARBA00023170"/>
    </source>
</evidence>
<keyword evidence="3 14" id="KW-0812">Transmembrane</keyword>
<protein>
    <submittedName>
        <fullName evidence="18">Cholinergic receptor, nicotinic, alpha 7a (neuronal)</fullName>
    </submittedName>
</protein>
<feature type="region of interest" description="Disordered" evidence="15">
    <location>
        <begin position="380"/>
        <end position="403"/>
    </location>
</feature>
<dbReference type="InterPro" id="IPR006201">
    <property type="entry name" value="Neur_channel"/>
</dbReference>
<dbReference type="STRING" id="99883.ENSTNIP00000002953"/>
<dbReference type="OMA" id="VYECCEE"/>
<evidence type="ECO:0000256" key="2">
    <source>
        <dbReference type="ARBA" id="ARBA00022475"/>
    </source>
</evidence>
<keyword evidence="8" id="KW-1015">Disulfide bond</keyword>
<keyword evidence="1 14" id="KW-0813">Transport</keyword>
<feature type="transmembrane region" description="Helical" evidence="14">
    <location>
        <begin position="447"/>
        <end position="464"/>
    </location>
</feature>
<evidence type="ECO:0000256" key="4">
    <source>
        <dbReference type="ARBA" id="ARBA00022989"/>
    </source>
</evidence>
<dbReference type="FunFam" id="2.70.170.10:FF:000009">
    <property type="entry name" value="Neuronal acetylcholine receptor subunit alpha-7"/>
    <property type="match status" value="1"/>
</dbReference>
<keyword evidence="4 14" id="KW-1133">Transmembrane helix</keyword>
<dbReference type="InterPro" id="IPR006202">
    <property type="entry name" value="Neur_chan_lig-bd"/>
</dbReference>
<keyword evidence="9" id="KW-0675">Receptor</keyword>
<reference evidence="18" key="2">
    <citation type="submission" date="2025-08" db="UniProtKB">
        <authorList>
            <consortium name="Ensembl"/>
        </authorList>
    </citation>
    <scope>IDENTIFICATION</scope>
</reference>
<dbReference type="Ensembl" id="ENSTNIT00000001996.1">
    <property type="protein sequence ID" value="ENSTNIP00000002953.1"/>
    <property type="gene ID" value="ENSTNIG00000009583.1"/>
</dbReference>
<keyword evidence="2" id="KW-1003">Cell membrane</keyword>
<dbReference type="GO" id="GO:0045211">
    <property type="term" value="C:postsynaptic membrane"/>
    <property type="evidence" value="ECO:0007669"/>
    <property type="project" value="InterPro"/>
</dbReference>
<dbReference type="InterPro" id="IPR002394">
    <property type="entry name" value="Nicotinic_acetylcholine_rcpt"/>
</dbReference>
<evidence type="ECO:0000256" key="3">
    <source>
        <dbReference type="ARBA" id="ARBA00022692"/>
    </source>
</evidence>
<feature type="compositionally biased region" description="Polar residues" evidence="15">
    <location>
        <begin position="380"/>
        <end position="393"/>
    </location>
</feature>
<evidence type="ECO:0000256" key="12">
    <source>
        <dbReference type="ARBA" id="ARBA00023303"/>
    </source>
</evidence>
<dbReference type="Pfam" id="PF02932">
    <property type="entry name" value="Neur_chan_memb"/>
    <property type="match status" value="1"/>
</dbReference>
<dbReference type="InterPro" id="IPR036719">
    <property type="entry name" value="Neuro-gated_channel_TM_sf"/>
</dbReference>
<evidence type="ECO:0000256" key="15">
    <source>
        <dbReference type="SAM" id="MobiDB-lite"/>
    </source>
</evidence>
<evidence type="ECO:0000259" key="16">
    <source>
        <dbReference type="Pfam" id="PF02931"/>
    </source>
</evidence>
<comment type="subcellular location">
    <subcellularLocation>
        <location evidence="13">Synaptic cell membrane</location>
        <topology evidence="13">Multi-pass membrane protein</topology>
    </subcellularLocation>
</comment>
<dbReference type="Gene3D" id="2.70.170.10">
    <property type="entry name" value="Neurotransmitter-gated ion-channel ligand-binding domain"/>
    <property type="match status" value="1"/>
</dbReference>
<evidence type="ECO:0000256" key="13">
    <source>
        <dbReference type="ARBA" id="ARBA00034099"/>
    </source>
</evidence>
<feature type="transmembrane region" description="Helical" evidence="14">
    <location>
        <begin position="233"/>
        <end position="254"/>
    </location>
</feature>
<dbReference type="InterPro" id="IPR018000">
    <property type="entry name" value="Neurotransmitter_ion_chnl_CS"/>
</dbReference>